<dbReference type="OrthoDB" id="9803578at2"/>
<feature type="chain" id="PRO_5012436840" evidence="1">
    <location>
        <begin position="21"/>
        <end position="644"/>
    </location>
</feature>
<proteinExistence type="predicted"/>
<dbReference type="RefSeq" id="WP_082213151.1">
    <property type="nucleotide sequence ID" value="NZ_FUZA01000001.1"/>
</dbReference>
<dbReference type="InterPro" id="IPR029058">
    <property type="entry name" value="AB_hydrolase_fold"/>
</dbReference>
<evidence type="ECO:0000256" key="1">
    <source>
        <dbReference type="SAM" id="SignalP"/>
    </source>
</evidence>
<dbReference type="CDD" id="cd02858">
    <property type="entry name" value="E_set_Esterase_N"/>
    <property type="match status" value="1"/>
</dbReference>
<dbReference type="InterPro" id="IPR014756">
    <property type="entry name" value="Ig_E-set"/>
</dbReference>
<dbReference type="STRING" id="651661.SAMN05660293_00583"/>
<dbReference type="InterPro" id="IPR000801">
    <property type="entry name" value="Esterase-like"/>
</dbReference>
<feature type="signal peptide" evidence="1">
    <location>
        <begin position="1"/>
        <end position="20"/>
    </location>
</feature>
<dbReference type="Gene3D" id="2.60.40.10">
    <property type="entry name" value="Immunoglobulins"/>
    <property type="match status" value="1"/>
</dbReference>
<dbReference type="EMBL" id="FUZA01000001">
    <property type="protein sequence ID" value="SKB50315.1"/>
    <property type="molecule type" value="Genomic_DNA"/>
</dbReference>
<dbReference type="Proteomes" id="UP000190897">
    <property type="component" value="Unassembled WGS sequence"/>
</dbReference>
<accession>A0A1T5BSX6</accession>
<dbReference type="GO" id="GO:0016747">
    <property type="term" value="F:acyltransferase activity, transferring groups other than amino-acyl groups"/>
    <property type="evidence" value="ECO:0007669"/>
    <property type="project" value="TreeGrafter"/>
</dbReference>
<keyword evidence="3" id="KW-1185">Reference proteome</keyword>
<dbReference type="Gene3D" id="3.40.50.1820">
    <property type="entry name" value="alpha/beta hydrolase"/>
    <property type="match status" value="2"/>
</dbReference>
<name>A0A1T5BSX6_9BACT</name>
<dbReference type="PANTHER" id="PTHR48098">
    <property type="entry name" value="ENTEROCHELIN ESTERASE-RELATED"/>
    <property type="match status" value="1"/>
</dbReference>
<evidence type="ECO:0000313" key="2">
    <source>
        <dbReference type="EMBL" id="SKB50315.1"/>
    </source>
</evidence>
<organism evidence="2 3">
    <name type="scientific">Dyadobacter psychrophilus</name>
    <dbReference type="NCBI Taxonomy" id="651661"/>
    <lineage>
        <taxon>Bacteria</taxon>
        <taxon>Pseudomonadati</taxon>
        <taxon>Bacteroidota</taxon>
        <taxon>Cytophagia</taxon>
        <taxon>Cytophagales</taxon>
        <taxon>Spirosomataceae</taxon>
        <taxon>Dyadobacter</taxon>
    </lineage>
</organism>
<dbReference type="InterPro" id="IPR013783">
    <property type="entry name" value="Ig-like_fold"/>
</dbReference>
<dbReference type="SUPFAM" id="SSF53474">
    <property type="entry name" value="alpha/beta-Hydrolases"/>
    <property type="match status" value="2"/>
</dbReference>
<dbReference type="Pfam" id="PF00756">
    <property type="entry name" value="Esterase"/>
    <property type="match status" value="2"/>
</dbReference>
<keyword evidence="1" id="KW-0732">Signal</keyword>
<dbReference type="PANTHER" id="PTHR48098:SF1">
    <property type="entry name" value="DIACYLGLYCEROL ACYLTRANSFERASE_MYCOLYLTRANSFERASE AG85A"/>
    <property type="match status" value="1"/>
</dbReference>
<sequence>MKRFLPVVMCLALLTPFSRAQEILKEMPKGYDTEQPGVAAGKIDTVQYNSKTVGNKRKMLVYTPPGFNKKKKYPVLYLLHGIGGDEKEWLRGGNPQLILDNLYAEKKIEPMIVVMPNGRAMKDDRATGNIMAADKVAAFAAFEQDLLKDLIPFVESKYPVLKDREHRAIAGLSMGGGQSLNFGLGNLDQFAWVGGFSSAPNTKAPAELMPNPEDAKNKLKLLFISCGDEDRLITFSKRTHDYLFEHNIPHVFYIEPGVHDFKVWKNGLYMFSQFLFKPVDVPSLNKYTILGTPAATNIRNAKYPQILPDNRVVFRTKAPNAQKVQVDLGKKYDMVKDTAGVWSVTTDSIGEGFHYYSLLIDGVALADPASESFYGMGRMASGIEIPFRNGGYYAMRDVPHGDIRIKKYLSKASNSWREMYVYTPPGYDQSTEKYPALYLLHGGGEDQRGWATQGKTNLILDNLIAEGKAKPMIVVMMDGNLGSPMGPGSMATAGDGFLKLFENELKQGAVPFVESTFRVQADAAHRALAGLSMGGIQTLYAGVKNTDMFSSLGVFSSGWFANNDALSGPHYAFAKDNAKTINSNLKNFWISMGGEQDIAYKNCKIMLSKYDELGIKYQYSEYPGGHTWPVWRHDLHGFTQLLFK</sequence>
<dbReference type="InterPro" id="IPR050583">
    <property type="entry name" value="Mycobacterial_A85_antigen"/>
</dbReference>
<dbReference type="SUPFAM" id="SSF81296">
    <property type="entry name" value="E set domains"/>
    <property type="match status" value="1"/>
</dbReference>
<reference evidence="3" key="1">
    <citation type="submission" date="2017-02" db="EMBL/GenBank/DDBJ databases">
        <authorList>
            <person name="Varghese N."/>
            <person name="Submissions S."/>
        </authorList>
    </citation>
    <scope>NUCLEOTIDE SEQUENCE [LARGE SCALE GENOMIC DNA]</scope>
    <source>
        <strain evidence="3">DSM 22270</strain>
    </source>
</reference>
<gene>
    <name evidence="2" type="ORF">SAMN05660293_00583</name>
</gene>
<dbReference type="AlphaFoldDB" id="A0A1T5BSX6"/>
<protein>
    <submittedName>
        <fullName evidence="2">Enterochelin esterase</fullName>
    </submittedName>
</protein>
<evidence type="ECO:0000313" key="3">
    <source>
        <dbReference type="Proteomes" id="UP000190897"/>
    </source>
</evidence>